<evidence type="ECO:0000313" key="2">
    <source>
        <dbReference type="Proteomes" id="UP000001052"/>
    </source>
</evidence>
<dbReference type="AlphaFoldDB" id="C8X1Z1"/>
<sequence length="59" mass="6733">MDYRPGRDVRQEKRELVISSLKVAGGRHEYDREKHNGPAPAWCGAVVVCISKTWSDYLT</sequence>
<proteinExistence type="predicted"/>
<protein>
    <submittedName>
        <fullName evidence="1">Uncharacterized protein</fullName>
    </submittedName>
</protein>
<accession>C8X1Z1</accession>
<reference evidence="1 2" key="2">
    <citation type="journal article" date="2010" name="Stand. Genomic Sci.">
        <title>Complete genome sequence of Desulfohalobium retbaense type strain (HR(100)).</title>
        <authorList>
            <person name="Spring S."/>
            <person name="Nolan M."/>
            <person name="Lapidus A."/>
            <person name="Glavina Del Rio T."/>
            <person name="Copeland A."/>
            <person name="Tice H."/>
            <person name="Cheng J.F."/>
            <person name="Lucas S."/>
            <person name="Land M."/>
            <person name="Chen F."/>
            <person name="Bruce D."/>
            <person name="Goodwin L."/>
            <person name="Pitluck S."/>
            <person name="Ivanova N."/>
            <person name="Mavromatis K."/>
            <person name="Mikhailova N."/>
            <person name="Pati A."/>
            <person name="Chen A."/>
            <person name="Palaniappan K."/>
            <person name="Hauser L."/>
            <person name="Chang Y.J."/>
            <person name="Jeffries C.D."/>
            <person name="Munk C."/>
            <person name="Kiss H."/>
            <person name="Chain P."/>
            <person name="Han C."/>
            <person name="Brettin T."/>
            <person name="Detter J.C."/>
            <person name="Schuler E."/>
            <person name="Goker M."/>
            <person name="Rohde M."/>
            <person name="Bristow J."/>
            <person name="Eisen J.A."/>
            <person name="Markowitz V."/>
            <person name="Hugenholtz P."/>
            <person name="Kyrpides N.C."/>
            <person name="Klenk H.P."/>
        </authorList>
    </citation>
    <scope>NUCLEOTIDE SEQUENCE [LARGE SCALE GENOMIC DNA]</scope>
    <source>
        <strain evidence="1 2">DSM 5692</strain>
    </source>
</reference>
<name>C8X1Z1_DESRD</name>
<dbReference type="EMBL" id="CP001734">
    <property type="protein sequence ID" value="ACV68314.1"/>
    <property type="molecule type" value="Genomic_DNA"/>
</dbReference>
<dbReference type="KEGG" id="drt:Dret_1026"/>
<dbReference type="HOGENOM" id="CLU_2952954_0_0_7"/>
<gene>
    <name evidence="1" type="ordered locus">Dret_1026</name>
</gene>
<keyword evidence="2" id="KW-1185">Reference proteome</keyword>
<evidence type="ECO:0000313" key="1">
    <source>
        <dbReference type="EMBL" id="ACV68314.1"/>
    </source>
</evidence>
<dbReference type="Proteomes" id="UP000001052">
    <property type="component" value="Chromosome"/>
</dbReference>
<dbReference type="STRING" id="485915.Dret_1026"/>
<reference evidence="2" key="1">
    <citation type="submission" date="2009-09" db="EMBL/GenBank/DDBJ databases">
        <title>The complete chromosome of Desulfohalobium retbaense DSM 5692.</title>
        <authorList>
            <consortium name="US DOE Joint Genome Institute (JGI-PGF)"/>
            <person name="Lucas S."/>
            <person name="Copeland A."/>
            <person name="Lapidus A."/>
            <person name="Glavina del Rio T."/>
            <person name="Dalin E."/>
            <person name="Tice H."/>
            <person name="Bruce D."/>
            <person name="Goodwin L."/>
            <person name="Pitluck S."/>
            <person name="Kyrpides N."/>
            <person name="Mavromatis K."/>
            <person name="Ivanova N."/>
            <person name="Mikhailova N."/>
            <person name="Munk A.C."/>
            <person name="Brettin T."/>
            <person name="Detter J.C."/>
            <person name="Han C."/>
            <person name="Tapia R."/>
            <person name="Larimer F."/>
            <person name="Land M."/>
            <person name="Hauser L."/>
            <person name="Markowitz V."/>
            <person name="Cheng J.-F."/>
            <person name="Hugenholtz P."/>
            <person name="Woyke T."/>
            <person name="Wu D."/>
            <person name="Spring S."/>
            <person name="Klenk H.-P."/>
            <person name="Eisen J.A."/>
        </authorList>
    </citation>
    <scope>NUCLEOTIDE SEQUENCE [LARGE SCALE GENOMIC DNA]</scope>
    <source>
        <strain evidence="2">DSM 5692</strain>
    </source>
</reference>
<organism evidence="1 2">
    <name type="scientific">Desulfohalobium retbaense (strain ATCC 49708 / DSM 5692 / JCM 16813 / HR100)</name>
    <dbReference type="NCBI Taxonomy" id="485915"/>
    <lineage>
        <taxon>Bacteria</taxon>
        <taxon>Pseudomonadati</taxon>
        <taxon>Thermodesulfobacteriota</taxon>
        <taxon>Desulfovibrionia</taxon>
        <taxon>Desulfovibrionales</taxon>
        <taxon>Desulfohalobiaceae</taxon>
        <taxon>Desulfohalobium</taxon>
    </lineage>
</organism>